<proteinExistence type="predicted"/>
<protein>
    <submittedName>
        <fullName evidence="2">Hemerythrin HHE cation binding domain-containing protein</fullName>
    </submittedName>
</protein>
<reference evidence="2 3" key="1">
    <citation type="submission" date="2016-11" db="EMBL/GenBank/DDBJ databases">
        <authorList>
            <person name="Jaros S."/>
            <person name="Januszkiewicz K."/>
            <person name="Wedrychowicz H."/>
        </authorList>
    </citation>
    <scope>NUCLEOTIDE SEQUENCE [LARGE SCALE GENOMIC DNA]</scope>
    <source>
        <strain evidence="2 3">DSM 46144</strain>
    </source>
</reference>
<evidence type="ECO:0000313" key="2">
    <source>
        <dbReference type="EMBL" id="SHN47993.1"/>
    </source>
</evidence>
<evidence type="ECO:0000313" key="3">
    <source>
        <dbReference type="Proteomes" id="UP000184440"/>
    </source>
</evidence>
<organism evidence="2 3">
    <name type="scientific">Cryptosporangium aurantiacum</name>
    <dbReference type="NCBI Taxonomy" id="134849"/>
    <lineage>
        <taxon>Bacteria</taxon>
        <taxon>Bacillati</taxon>
        <taxon>Actinomycetota</taxon>
        <taxon>Actinomycetes</taxon>
        <taxon>Cryptosporangiales</taxon>
        <taxon>Cryptosporangiaceae</taxon>
        <taxon>Cryptosporangium</taxon>
    </lineage>
</organism>
<dbReference type="AlphaFoldDB" id="A0A1M7RNV5"/>
<dbReference type="Proteomes" id="UP000184440">
    <property type="component" value="Unassembled WGS sequence"/>
</dbReference>
<sequence length="130" mass="14324">MTRLRESITDGEPREKLSTELGLFCLGFCTALNSHHRAEDGELFPRILAEHPGLAPVVAKLNEDHVLLGYLLTDLERAVATADADELLRHLDGIEAIMDSHFGFEERQITAVLDAMTTTDADIVRLLGAD</sequence>
<dbReference type="Pfam" id="PF01814">
    <property type="entry name" value="Hemerythrin"/>
    <property type="match status" value="1"/>
</dbReference>
<dbReference type="Gene3D" id="1.20.120.520">
    <property type="entry name" value="nmb1532 protein domain like"/>
    <property type="match status" value="1"/>
</dbReference>
<dbReference type="STRING" id="134849.SAMN05443668_13141"/>
<evidence type="ECO:0000259" key="1">
    <source>
        <dbReference type="Pfam" id="PF01814"/>
    </source>
</evidence>
<gene>
    <name evidence="2" type="ORF">SAMN05443668_13141</name>
</gene>
<accession>A0A1M7RNV5</accession>
<keyword evidence="3" id="KW-1185">Reference proteome</keyword>
<dbReference type="InterPro" id="IPR012312">
    <property type="entry name" value="Hemerythrin-like"/>
</dbReference>
<dbReference type="EMBL" id="FRCS01000031">
    <property type="protein sequence ID" value="SHN47993.1"/>
    <property type="molecule type" value="Genomic_DNA"/>
</dbReference>
<name>A0A1M7RNV5_9ACTN</name>
<feature type="domain" description="Hemerythrin-like" evidence="1">
    <location>
        <begin position="13"/>
        <end position="109"/>
    </location>
</feature>